<dbReference type="Proteomes" id="UP001177023">
    <property type="component" value="Unassembled WGS sequence"/>
</dbReference>
<gene>
    <name evidence="1" type="ORF">MSPICULIGERA_LOCUS5388</name>
</gene>
<evidence type="ECO:0000313" key="2">
    <source>
        <dbReference type="Proteomes" id="UP001177023"/>
    </source>
</evidence>
<reference evidence="1" key="1">
    <citation type="submission" date="2023-06" db="EMBL/GenBank/DDBJ databases">
        <authorList>
            <person name="Delattre M."/>
        </authorList>
    </citation>
    <scope>NUCLEOTIDE SEQUENCE</scope>
    <source>
        <strain evidence="1">AF72</strain>
    </source>
</reference>
<name>A0AA36CD50_9BILA</name>
<protein>
    <submittedName>
        <fullName evidence="1">Uncharacterized protein</fullName>
    </submittedName>
</protein>
<proteinExistence type="predicted"/>
<organism evidence="1 2">
    <name type="scientific">Mesorhabditis spiculigera</name>
    <dbReference type="NCBI Taxonomy" id="96644"/>
    <lineage>
        <taxon>Eukaryota</taxon>
        <taxon>Metazoa</taxon>
        <taxon>Ecdysozoa</taxon>
        <taxon>Nematoda</taxon>
        <taxon>Chromadorea</taxon>
        <taxon>Rhabditida</taxon>
        <taxon>Rhabditina</taxon>
        <taxon>Rhabditomorpha</taxon>
        <taxon>Rhabditoidea</taxon>
        <taxon>Rhabditidae</taxon>
        <taxon>Mesorhabditinae</taxon>
        <taxon>Mesorhabditis</taxon>
    </lineage>
</organism>
<dbReference type="AlphaFoldDB" id="A0AA36CD50"/>
<keyword evidence="2" id="KW-1185">Reference proteome</keyword>
<comment type="caution">
    <text evidence="1">The sequence shown here is derived from an EMBL/GenBank/DDBJ whole genome shotgun (WGS) entry which is preliminary data.</text>
</comment>
<dbReference type="EMBL" id="CATQJA010001331">
    <property type="protein sequence ID" value="CAJ0566803.1"/>
    <property type="molecule type" value="Genomic_DNA"/>
</dbReference>
<sequence length="287" mass="30666">MFRCRVQKDIVVSLLLLLPVHVALVVLVSSVVTEVEAAEVELLVAKDDSEAPPSALLVVEDFNDVSVLEADRTATARAALRNVRFCPLGVAVEVNALLEEVKVEVLVDVRVLLLTGVSEVWEDEGVLVETEVTTDAGPGLDMDEEMSFVLALPSVVDEGRDVVGSGADVPSVRIELRLASGVDVDMEDVDTLLLASVVKVGIGIGVEVVCWEVIVGSFVVKLLVLSEEIDAAGVEVLFPPSVVELASFVDQFGVESEADDVEIRLVLLEVSVDSVREVVPPDSDVEE</sequence>
<accession>A0AA36CD50</accession>
<feature type="non-terminal residue" evidence="1">
    <location>
        <position position="287"/>
    </location>
</feature>
<evidence type="ECO:0000313" key="1">
    <source>
        <dbReference type="EMBL" id="CAJ0566803.1"/>
    </source>
</evidence>